<name>A0A3M7RWG9_BRAPC</name>
<evidence type="ECO:0000256" key="7">
    <source>
        <dbReference type="SAM" id="MobiDB-lite"/>
    </source>
</evidence>
<evidence type="ECO:0000256" key="1">
    <source>
        <dbReference type="ARBA" id="ARBA00004167"/>
    </source>
</evidence>
<dbReference type="Pfam" id="PF09430">
    <property type="entry name" value="EMC7_beta-sandw"/>
    <property type="match status" value="1"/>
</dbReference>
<dbReference type="OrthoDB" id="27095at2759"/>
<dbReference type="EMBL" id="REGN01002502">
    <property type="protein sequence ID" value="RNA27708.1"/>
    <property type="molecule type" value="Genomic_DNA"/>
</dbReference>
<keyword evidence="3 8" id="KW-0812">Transmembrane</keyword>
<sequence length="264" mass="30110">MPINSNLGVQQTSHRLLRYSSAIAQCSVQSVTYGKCVAKFSENIQKDACQKEFNEFKNYSVGIETTAVMSESELFTIRGKVNLRSDKLDLDNTRILIDDGQHVGFLHSDGTFTIPGLTSGSYVIEVSAPRNVYEPIRVDINSKGKIRARRLNLIQPSDITILRYPLHFESKGYPNYFFKREQFRIMDILLSPMVLMMVLPLVLMFILPKLINQDPELQRELQQTTNLFPQNQNMPSLSEMAYNLLDGGKKKPAKKQDTQGSRRK</sequence>
<evidence type="ECO:0000256" key="4">
    <source>
        <dbReference type="ARBA" id="ARBA00022729"/>
    </source>
</evidence>
<dbReference type="AlphaFoldDB" id="A0A3M7RWG9"/>
<dbReference type="InterPro" id="IPR039163">
    <property type="entry name" value="EMC7"/>
</dbReference>
<organism evidence="10 11">
    <name type="scientific">Brachionus plicatilis</name>
    <name type="common">Marine rotifer</name>
    <name type="synonym">Brachionus muelleri</name>
    <dbReference type="NCBI Taxonomy" id="10195"/>
    <lineage>
        <taxon>Eukaryota</taxon>
        <taxon>Metazoa</taxon>
        <taxon>Spiralia</taxon>
        <taxon>Gnathifera</taxon>
        <taxon>Rotifera</taxon>
        <taxon>Eurotatoria</taxon>
        <taxon>Monogononta</taxon>
        <taxon>Pseudotrocha</taxon>
        <taxon>Ploima</taxon>
        <taxon>Brachionidae</taxon>
        <taxon>Brachionus</taxon>
    </lineage>
</organism>
<accession>A0A3M7RWG9</accession>
<evidence type="ECO:0000256" key="5">
    <source>
        <dbReference type="ARBA" id="ARBA00022989"/>
    </source>
</evidence>
<gene>
    <name evidence="10" type="ORF">BpHYR1_010833</name>
</gene>
<feature type="domain" description="ER membrane protein complex subunit 7 beta-sandwich" evidence="9">
    <location>
        <begin position="87"/>
        <end position="196"/>
    </location>
</feature>
<reference evidence="10 11" key="1">
    <citation type="journal article" date="2018" name="Sci. Rep.">
        <title>Genomic signatures of local adaptation to the degree of environmental predictability in rotifers.</title>
        <authorList>
            <person name="Franch-Gras L."/>
            <person name="Hahn C."/>
            <person name="Garcia-Roger E.M."/>
            <person name="Carmona M.J."/>
            <person name="Serra M."/>
            <person name="Gomez A."/>
        </authorList>
    </citation>
    <scope>NUCLEOTIDE SEQUENCE [LARGE SCALE GENOMIC DNA]</scope>
    <source>
        <strain evidence="10">HYR1</strain>
    </source>
</reference>
<comment type="similarity">
    <text evidence="2">Belongs to the EMC7 family.</text>
</comment>
<keyword evidence="11" id="KW-1185">Reference proteome</keyword>
<dbReference type="GO" id="GO:0072546">
    <property type="term" value="C:EMC complex"/>
    <property type="evidence" value="ECO:0007669"/>
    <property type="project" value="TreeGrafter"/>
</dbReference>
<feature type="region of interest" description="Disordered" evidence="7">
    <location>
        <begin position="245"/>
        <end position="264"/>
    </location>
</feature>
<evidence type="ECO:0000256" key="8">
    <source>
        <dbReference type="SAM" id="Phobius"/>
    </source>
</evidence>
<keyword evidence="4" id="KW-0732">Signal</keyword>
<comment type="caution">
    <text evidence="10">The sequence shown here is derived from an EMBL/GenBank/DDBJ whole genome shotgun (WGS) entry which is preliminary data.</text>
</comment>
<feature type="transmembrane region" description="Helical" evidence="8">
    <location>
        <begin position="188"/>
        <end position="207"/>
    </location>
</feature>
<dbReference type="PANTHER" id="PTHR13605:SF4">
    <property type="entry name" value="ER MEMBRANE PROTEIN COMPLEX SUBUNIT 7"/>
    <property type="match status" value="1"/>
</dbReference>
<keyword evidence="6 8" id="KW-0472">Membrane</keyword>
<evidence type="ECO:0000256" key="2">
    <source>
        <dbReference type="ARBA" id="ARBA00008880"/>
    </source>
</evidence>
<evidence type="ECO:0000313" key="11">
    <source>
        <dbReference type="Proteomes" id="UP000276133"/>
    </source>
</evidence>
<dbReference type="InterPro" id="IPR013784">
    <property type="entry name" value="Carb-bd-like_fold"/>
</dbReference>
<dbReference type="SUPFAM" id="SSF49452">
    <property type="entry name" value="Starch-binding domain-like"/>
    <property type="match status" value="1"/>
</dbReference>
<dbReference type="Proteomes" id="UP000276133">
    <property type="component" value="Unassembled WGS sequence"/>
</dbReference>
<comment type="subcellular location">
    <subcellularLocation>
        <location evidence="1">Membrane</location>
        <topology evidence="1">Single-pass membrane protein</topology>
    </subcellularLocation>
</comment>
<proteinExistence type="inferred from homology"/>
<evidence type="ECO:0000256" key="6">
    <source>
        <dbReference type="ARBA" id="ARBA00023136"/>
    </source>
</evidence>
<dbReference type="GO" id="GO:0030246">
    <property type="term" value="F:carbohydrate binding"/>
    <property type="evidence" value="ECO:0007669"/>
    <property type="project" value="InterPro"/>
</dbReference>
<dbReference type="PANTHER" id="PTHR13605">
    <property type="entry name" value="ER MEMBRANE PROTEIN COMPLEX SUBUNIT 7"/>
    <property type="match status" value="1"/>
</dbReference>
<keyword evidence="5 8" id="KW-1133">Transmembrane helix</keyword>
<dbReference type="InterPro" id="IPR019008">
    <property type="entry name" value="Beta_sandwich_EMC7"/>
</dbReference>
<evidence type="ECO:0000256" key="3">
    <source>
        <dbReference type="ARBA" id="ARBA00022692"/>
    </source>
</evidence>
<evidence type="ECO:0000313" key="10">
    <source>
        <dbReference type="EMBL" id="RNA27708.1"/>
    </source>
</evidence>
<dbReference type="STRING" id="10195.A0A3M7RWG9"/>
<evidence type="ECO:0000259" key="9">
    <source>
        <dbReference type="Pfam" id="PF09430"/>
    </source>
</evidence>
<protein>
    <submittedName>
        <fullName evidence="10">ER membrane complex subunit 7-like</fullName>
    </submittedName>
</protein>